<evidence type="ECO:0000256" key="1">
    <source>
        <dbReference type="ARBA" id="ARBA00006534"/>
    </source>
</evidence>
<protein>
    <submittedName>
        <fullName evidence="5">Peptidase E</fullName>
    </submittedName>
</protein>
<evidence type="ECO:0000256" key="2">
    <source>
        <dbReference type="ARBA" id="ARBA00022670"/>
    </source>
</evidence>
<dbReference type="InterPro" id="IPR029062">
    <property type="entry name" value="Class_I_gatase-like"/>
</dbReference>
<dbReference type="SUPFAM" id="SSF52317">
    <property type="entry name" value="Class I glutamine amidotransferase-like"/>
    <property type="match status" value="1"/>
</dbReference>
<keyword evidence="6" id="KW-1185">Reference proteome</keyword>
<evidence type="ECO:0000313" key="5">
    <source>
        <dbReference type="EMBL" id="GAA0778815.1"/>
    </source>
</evidence>
<dbReference type="CDD" id="cd03146">
    <property type="entry name" value="GAT1_Peptidase_E"/>
    <property type="match status" value="1"/>
</dbReference>
<keyword evidence="4" id="KW-0720">Serine protease</keyword>
<keyword evidence="3" id="KW-0378">Hydrolase</keyword>
<dbReference type="EMBL" id="BAAACI010000011">
    <property type="protein sequence ID" value="GAA0778815.1"/>
    <property type="molecule type" value="Genomic_DNA"/>
</dbReference>
<evidence type="ECO:0000313" key="6">
    <source>
        <dbReference type="Proteomes" id="UP001501047"/>
    </source>
</evidence>
<dbReference type="Gene3D" id="3.40.50.880">
    <property type="match status" value="1"/>
</dbReference>
<dbReference type="InterPro" id="IPR005320">
    <property type="entry name" value="Peptidase_S51"/>
</dbReference>
<proteinExistence type="inferred from homology"/>
<dbReference type="PANTHER" id="PTHR20842:SF0">
    <property type="entry name" value="ALPHA-ASPARTYL DIPEPTIDASE"/>
    <property type="match status" value="1"/>
</dbReference>
<comment type="similarity">
    <text evidence="1">Belongs to the peptidase S51 family.</text>
</comment>
<dbReference type="RefSeq" id="WP_343827955.1">
    <property type="nucleotide sequence ID" value="NZ_BAAACI010000011.1"/>
</dbReference>
<evidence type="ECO:0000256" key="3">
    <source>
        <dbReference type="ARBA" id="ARBA00022801"/>
    </source>
</evidence>
<name>A0ABP3W728_CLOSU</name>
<reference evidence="6" key="1">
    <citation type="journal article" date="2019" name="Int. J. Syst. Evol. Microbiol.">
        <title>The Global Catalogue of Microorganisms (GCM) 10K type strain sequencing project: providing services to taxonomists for standard genome sequencing and annotation.</title>
        <authorList>
            <consortium name="The Broad Institute Genomics Platform"/>
            <consortium name="The Broad Institute Genome Sequencing Center for Infectious Disease"/>
            <person name="Wu L."/>
            <person name="Ma J."/>
        </authorList>
    </citation>
    <scope>NUCLEOTIDE SEQUENCE [LARGE SCALE GENOMIC DNA]</scope>
    <source>
        <strain evidence="6">JCM 1417</strain>
    </source>
</reference>
<evidence type="ECO:0000256" key="4">
    <source>
        <dbReference type="ARBA" id="ARBA00022825"/>
    </source>
</evidence>
<comment type="caution">
    <text evidence="5">The sequence shown here is derived from an EMBL/GenBank/DDBJ whole genome shotgun (WGS) entry which is preliminary data.</text>
</comment>
<dbReference type="Pfam" id="PF03575">
    <property type="entry name" value="Peptidase_S51"/>
    <property type="match status" value="1"/>
</dbReference>
<sequence>MRTIVAIGGGDLRLEETMIIDKYIVELSRTPNPKLLFIPTASGDSQGYIDVIKKVYGEQLGCDIDTLLLIGNDISEYEIQEKFLWSNIIYVGGGDTVKMMDIWRDKKIDKYLKKAYENNIILSGVSAGSICWFTKGHSDSNLHTNPEGWWDYTQAIGIDLIPSIHCPHYNEKGHEVFDEIMKTEVLPGIAIENNCAIVIQDDTYRIIKSDNSRKAYLLKSHNGLVDKYELNNFNFSPISEIL</sequence>
<accession>A0ABP3W728</accession>
<dbReference type="PANTHER" id="PTHR20842">
    <property type="entry name" value="PROTEASE S51 ALPHA-ASPARTYL DIPEPTIDASE"/>
    <property type="match status" value="1"/>
</dbReference>
<organism evidence="5 6">
    <name type="scientific">Clostridium subterminale</name>
    <dbReference type="NCBI Taxonomy" id="1550"/>
    <lineage>
        <taxon>Bacteria</taxon>
        <taxon>Bacillati</taxon>
        <taxon>Bacillota</taxon>
        <taxon>Clostridia</taxon>
        <taxon>Eubacteriales</taxon>
        <taxon>Clostridiaceae</taxon>
        <taxon>Clostridium</taxon>
    </lineage>
</organism>
<gene>
    <name evidence="5" type="ORF">GCM10008908_36240</name>
</gene>
<dbReference type="Proteomes" id="UP001501047">
    <property type="component" value="Unassembled WGS sequence"/>
</dbReference>
<keyword evidence="2" id="KW-0645">Protease</keyword>